<feature type="signal peptide" evidence="2">
    <location>
        <begin position="1"/>
        <end position="22"/>
    </location>
</feature>
<dbReference type="PANTHER" id="PTHR10127:SF850">
    <property type="entry name" value="METALLOENDOPEPTIDASE"/>
    <property type="match status" value="1"/>
</dbReference>
<dbReference type="AlphaFoldDB" id="A0A4U1CG33"/>
<evidence type="ECO:0000259" key="3">
    <source>
        <dbReference type="PROSITE" id="PS51864"/>
    </source>
</evidence>
<keyword evidence="1" id="KW-0862">Zinc</keyword>
<name>A0A4U1CG33_9SPHI</name>
<dbReference type="InterPro" id="IPR000772">
    <property type="entry name" value="Ricin_B_lectin"/>
</dbReference>
<protein>
    <submittedName>
        <fullName evidence="4">Flavastacin</fullName>
    </submittedName>
</protein>
<dbReference type="Gene3D" id="3.40.390.10">
    <property type="entry name" value="Collagenase (Catalytic Domain)"/>
    <property type="match status" value="1"/>
</dbReference>
<feature type="binding site" evidence="1">
    <location>
        <position position="194"/>
    </location>
    <ligand>
        <name>Zn(2+)</name>
        <dbReference type="ChEBI" id="CHEBI:29105"/>
        <note>catalytic</note>
    </ligand>
</feature>
<dbReference type="PROSITE" id="PS50231">
    <property type="entry name" value="RICIN_B_LECTIN"/>
    <property type="match status" value="1"/>
</dbReference>
<dbReference type="OrthoDB" id="8455098at2"/>
<keyword evidence="5" id="KW-1185">Reference proteome</keyword>
<proteinExistence type="predicted"/>
<dbReference type="SUPFAM" id="SSF50370">
    <property type="entry name" value="Ricin B-like lectins"/>
    <property type="match status" value="1"/>
</dbReference>
<dbReference type="Gene3D" id="2.80.10.50">
    <property type="match status" value="1"/>
</dbReference>
<dbReference type="SUPFAM" id="SSF55486">
    <property type="entry name" value="Metalloproteases ('zincins'), catalytic domain"/>
    <property type="match status" value="1"/>
</dbReference>
<dbReference type="PANTHER" id="PTHR10127">
    <property type="entry name" value="DISCOIDIN, CUB, EGF, LAMININ , AND ZINC METALLOPROTEASE DOMAIN CONTAINING"/>
    <property type="match status" value="1"/>
</dbReference>
<dbReference type="InterPro" id="IPR035992">
    <property type="entry name" value="Ricin_B-like_lectins"/>
</dbReference>
<feature type="binding site" evidence="1">
    <location>
        <position position="204"/>
    </location>
    <ligand>
        <name>Zn(2+)</name>
        <dbReference type="ChEBI" id="CHEBI:29105"/>
        <note>catalytic</note>
    </ligand>
</feature>
<dbReference type="CDD" id="cd00161">
    <property type="entry name" value="beta-trefoil_Ricin-like"/>
    <property type="match status" value="1"/>
</dbReference>
<comment type="caution">
    <text evidence="4">The sequence shown here is derived from an EMBL/GenBank/DDBJ whole genome shotgun (WGS) entry which is preliminary data.</text>
</comment>
<accession>A0A4U1CG33</accession>
<organism evidence="4 5">
    <name type="scientific">Pedobacter polaris</name>
    <dbReference type="NCBI Taxonomy" id="2571273"/>
    <lineage>
        <taxon>Bacteria</taxon>
        <taxon>Pseudomonadati</taxon>
        <taxon>Bacteroidota</taxon>
        <taxon>Sphingobacteriia</taxon>
        <taxon>Sphingobacteriales</taxon>
        <taxon>Sphingobacteriaceae</taxon>
        <taxon>Pedobacter</taxon>
    </lineage>
</organism>
<evidence type="ECO:0000256" key="1">
    <source>
        <dbReference type="PROSITE-ProRule" id="PRU01211"/>
    </source>
</evidence>
<feature type="domain" description="Peptidase M12A" evidence="3">
    <location>
        <begin position="94"/>
        <end position="296"/>
    </location>
</feature>
<dbReference type="InterPro" id="IPR024079">
    <property type="entry name" value="MetalloPept_cat_dom_sf"/>
</dbReference>
<evidence type="ECO:0000256" key="2">
    <source>
        <dbReference type="SAM" id="SignalP"/>
    </source>
</evidence>
<gene>
    <name evidence="4" type="ORF">FA048_16680</name>
</gene>
<dbReference type="RefSeq" id="WP_136843255.1">
    <property type="nucleotide sequence ID" value="NZ_SWBR01000005.1"/>
</dbReference>
<keyword evidence="1" id="KW-0479">Metal-binding</keyword>
<dbReference type="InterPro" id="IPR001506">
    <property type="entry name" value="Peptidase_M12A"/>
</dbReference>
<dbReference type="PROSITE" id="PS51864">
    <property type="entry name" value="ASTACIN"/>
    <property type="match status" value="1"/>
</dbReference>
<dbReference type="InterPro" id="IPR006026">
    <property type="entry name" value="Peptidase_Metallo"/>
</dbReference>
<reference evidence="4 5" key="1">
    <citation type="submission" date="2019-04" db="EMBL/GenBank/DDBJ databases">
        <title>Pedobacter sp. RP-3-22 sp. nov., isolated from Arctic soil.</title>
        <authorList>
            <person name="Dahal R.H."/>
            <person name="Kim D.-U."/>
        </authorList>
    </citation>
    <scope>NUCLEOTIDE SEQUENCE [LARGE SCALE GENOMIC DNA]</scope>
    <source>
        <strain evidence="4 5">RP-3-22</strain>
    </source>
</reference>
<sequence length="442" mass="48917">MKILTKACVALLLIVTCFSCKKDIGTTDPQKNGAISSNKQGDTIIHKLMIDGNVTYVNEINGTYYYADDLTISKEQFNTLKKLTAGNLSTQERSTIVQSFATTWPNATVYYRYPVLNEGGLTAAQLQVFIATINTAFQNITNATGIQFIERTVQTEYLAFVKSLDRNNSPLGWQKDRVNTINLFNYNSPGITTHETLHSLGVHHEQCRPDRDQYVTVFQDRLDADVFRANFNKTPGFAGHGNFDFNSIMLYASTDFAIAPNYLPPMTKLDGTTFVKQRVALSPGDIAGLRSLYFPTEFNGIYKISPFGASTKSFDLPASSTADGTNITLYTSHAGNNQRFTLRKADHGYYQIVSNLDPTKVLTVRNASIVSGTQVELRTDASANNQKFRLDNRGNDGFSFAPKHAAGLRLAVAGGSYVNNTNIIVSTFDTNVEAQRFNLTKQ</sequence>
<feature type="active site" evidence="1">
    <location>
        <position position="195"/>
    </location>
</feature>
<comment type="caution">
    <text evidence="1">Lacks conserved residue(s) required for the propagation of feature annotation.</text>
</comment>
<dbReference type="PRINTS" id="PR00480">
    <property type="entry name" value="ASTACIN"/>
</dbReference>
<dbReference type="GO" id="GO:0008270">
    <property type="term" value="F:zinc ion binding"/>
    <property type="evidence" value="ECO:0007669"/>
    <property type="project" value="UniProtKB-UniRule"/>
</dbReference>
<dbReference type="GO" id="GO:0006508">
    <property type="term" value="P:proteolysis"/>
    <property type="evidence" value="ECO:0007669"/>
    <property type="project" value="UniProtKB-KW"/>
</dbReference>
<dbReference type="SMART" id="SM00458">
    <property type="entry name" value="RICIN"/>
    <property type="match status" value="1"/>
</dbReference>
<dbReference type="EMBL" id="SWBR01000005">
    <property type="protein sequence ID" value="TKC05365.1"/>
    <property type="molecule type" value="Genomic_DNA"/>
</dbReference>
<feature type="chain" id="PRO_5020850459" evidence="2">
    <location>
        <begin position="23"/>
        <end position="442"/>
    </location>
</feature>
<evidence type="ECO:0000313" key="5">
    <source>
        <dbReference type="Proteomes" id="UP000309488"/>
    </source>
</evidence>
<keyword evidence="1" id="KW-0482">Metalloprotease</keyword>
<evidence type="ECO:0000313" key="4">
    <source>
        <dbReference type="EMBL" id="TKC05365.1"/>
    </source>
</evidence>
<comment type="cofactor">
    <cofactor evidence="1">
        <name>Zn(2+)</name>
        <dbReference type="ChEBI" id="CHEBI:29105"/>
    </cofactor>
    <text evidence="1">Binds 1 zinc ion per subunit.</text>
</comment>
<keyword evidence="2" id="KW-0732">Signal</keyword>
<dbReference type="Pfam" id="PF14200">
    <property type="entry name" value="RicinB_lectin_2"/>
    <property type="match status" value="1"/>
</dbReference>
<dbReference type="Pfam" id="PF01400">
    <property type="entry name" value="Astacin"/>
    <property type="match status" value="1"/>
</dbReference>
<feature type="binding site" evidence="1">
    <location>
        <position position="198"/>
    </location>
    <ligand>
        <name>Zn(2+)</name>
        <dbReference type="ChEBI" id="CHEBI:29105"/>
        <note>catalytic</note>
    </ligand>
</feature>
<dbReference type="SMART" id="SM00235">
    <property type="entry name" value="ZnMc"/>
    <property type="match status" value="1"/>
</dbReference>
<dbReference type="Proteomes" id="UP000309488">
    <property type="component" value="Unassembled WGS sequence"/>
</dbReference>
<dbReference type="GO" id="GO:0004222">
    <property type="term" value="F:metalloendopeptidase activity"/>
    <property type="evidence" value="ECO:0007669"/>
    <property type="project" value="UniProtKB-UniRule"/>
</dbReference>
<keyword evidence="1" id="KW-0378">Hydrolase</keyword>
<keyword evidence="1" id="KW-0645">Protease</keyword>